<name>A0A8J4XQX5_CHIOP</name>
<dbReference type="EMBL" id="JACEEZ010022531">
    <property type="protein sequence ID" value="KAG0712348.1"/>
    <property type="molecule type" value="Genomic_DNA"/>
</dbReference>
<keyword evidence="2" id="KW-1185">Reference proteome</keyword>
<accession>A0A8J4XQX5</accession>
<reference evidence="1" key="1">
    <citation type="submission" date="2020-07" db="EMBL/GenBank/DDBJ databases">
        <title>The High-quality genome of the commercially important snow crab, Chionoecetes opilio.</title>
        <authorList>
            <person name="Jeong J.-H."/>
            <person name="Ryu S."/>
        </authorList>
    </citation>
    <scope>NUCLEOTIDE SEQUENCE</scope>
    <source>
        <strain evidence="1">MADBK_172401_WGS</strain>
        <tissue evidence="1">Digestive gland</tissue>
    </source>
</reference>
<evidence type="ECO:0000313" key="2">
    <source>
        <dbReference type="Proteomes" id="UP000770661"/>
    </source>
</evidence>
<proteinExistence type="predicted"/>
<organism evidence="1 2">
    <name type="scientific">Chionoecetes opilio</name>
    <name type="common">Atlantic snow crab</name>
    <name type="synonym">Cancer opilio</name>
    <dbReference type="NCBI Taxonomy" id="41210"/>
    <lineage>
        <taxon>Eukaryota</taxon>
        <taxon>Metazoa</taxon>
        <taxon>Ecdysozoa</taxon>
        <taxon>Arthropoda</taxon>
        <taxon>Crustacea</taxon>
        <taxon>Multicrustacea</taxon>
        <taxon>Malacostraca</taxon>
        <taxon>Eumalacostraca</taxon>
        <taxon>Eucarida</taxon>
        <taxon>Decapoda</taxon>
        <taxon>Pleocyemata</taxon>
        <taxon>Brachyura</taxon>
        <taxon>Eubrachyura</taxon>
        <taxon>Majoidea</taxon>
        <taxon>Majidae</taxon>
        <taxon>Chionoecetes</taxon>
    </lineage>
</organism>
<protein>
    <submittedName>
        <fullName evidence="1">Uncharacterized protein</fullName>
    </submittedName>
</protein>
<comment type="caution">
    <text evidence="1">The sequence shown here is derived from an EMBL/GenBank/DDBJ whole genome shotgun (WGS) entry which is preliminary data.</text>
</comment>
<sequence>MQHAPLQPLQHMRDVARLCVTYKILKQSVPHLATLLQPCWQWATPHPYSTRDAQMREQQLIVPFARTETFFRSYLPRYSRLLNRIVRQTDIHPAATFHILKCAVNAWLMPSGDN</sequence>
<gene>
    <name evidence="1" type="ORF">GWK47_018681</name>
</gene>
<evidence type="ECO:0000313" key="1">
    <source>
        <dbReference type="EMBL" id="KAG0712348.1"/>
    </source>
</evidence>
<dbReference type="AlphaFoldDB" id="A0A8J4XQX5"/>
<dbReference type="Proteomes" id="UP000770661">
    <property type="component" value="Unassembled WGS sequence"/>
</dbReference>